<reference evidence="1" key="1">
    <citation type="journal article" date="2021" name="New Phytol.">
        <title>Evolutionary innovations through gain and loss of genes in the ectomycorrhizal Boletales.</title>
        <authorList>
            <person name="Wu G."/>
            <person name="Miyauchi S."/>
            <person name="Morin E."/>
            <person name="Kuo A."/>
            <person name="Drula E."/>
            <person name="Varga T."/>
            <person name="Kohler A."/>
            <person name="Feng B."/>
            <person name="Cao Y."/>
            <person name="Lipzen A."/>
            <person name="Daum C."/>
            <person name="Hundley H."/>
            <person name="Pangilinan J."/>
            <person name="Johnson J."/>
            <person name="Barry K."/>
            <person name="LaButti K."/>
            <person name="Ng V."/>
            <person name="Ahrendt S."/>
            <person name="Min B."/>
            <person name="Choi I.G."/>
            <person name="Park H."/>
            <person name="Plett J.M."/>
            <person name="Magnuson J."/>
            <person name="Spatafora J.W."/>
            <person name="Nagy L.G."/>
            <person name="Henrissat B."/>
            <person name="Grigoriev I.V."/>
            <person name="Yang Z.L."/>
            <person name="Xu J."/>
            <person name="Martin F.M."/>
        </authorList>
    </citation>
    <scope>NUCLEOTIDE SEQUENCE</scope>
    <source>
        <strain evidence="1">ATCC 28755</strain>
    </source>
</reference>
<keyword evidence="1" id="KW-0808">Transferase</keyword>
<name>A0ACB8A0N7_9AGAM</name>
<organism evidence="1 2">
    <name type="scientific">Hygrophoropsis aurantiaca</name>
    <dbReference type="NCBI Taxonomy" id="72124"/>
    <lineage>
        <taxon>Eukaryota</taxon>
        <taxon>Fungi</taxon>
        <taxon>Dikarya</taxon>
        <taxon>Basidiomycota</taxon>
        <taxon>Agaricomycotina</taxon>
        <taxon>Agaricomycetes</taxon>
        <taxon>Agaricomycetidae</taxon>
        <taxon>Boletales</taxon>
        <taxon>Coniophorineae</taxon>
        <taxon>Hygrophoropsidaceae</taxon>
        <taxon>Hygrophoropsis</taxon>
    </lineage>
</organism>
<comment type="caution">
    <text evidence="1">The sequence shown here is derived from an EMBL/GenBank/DDBJ whole genome shotgun (WGS) entry which is preliminary data.</text>
</comment>
<accession>A0ACB8A0N7</accession>
<dbReference type="Proteomes" id="UP000790377">
    <property type="component" value="Unassembled WGS sequence"/>
</dbReference>
<gene>
    <name evidence="1" type="ORF">BJ138DRAFT_1137792</name>
</gene>
<protein>
    <submittedName>
        <fullName evidence="1">Branched-chain amino acid aminotransferase II</fullName>
    </submittedName>
</protein>
<evidence type="ECO:0000313" key="1">
    <source>
        <dbReference type="EMBL" id="KAH7906900.1"/>
    </source>
</evidence>
<sequence length="394" mass="43201">MAIETNGGALNGSVSHNKVAPAPLDASKLKITLTDFPKSLQRPEELRFGQTYSDHMLIVSFDPVTGWSTPEIKPYGPLSLEPSSSCFQYCTNVFEGMKAYVGPDGKPRLFRPELNMRRLERSAGRFVLPPFDGDELLKMIKRFVQIDSRWIPNREGHSLYLRPTIIGTRTALGVMASESAMLYVIATPSGPYFPQGLRPISLLGVKDTVRAWPGGTGGHKVGGNYAPGLLPQKIAAENGYEQVLWLFGDDNRVTEAGVMNFFVIVKRENDDGLDVITPPLNGTILPGITRDSCLALASSPSFQESNSFRLHTHELEFTMADLAEWSAQGRLLEALSVGTAAIIASVDRIGFEGKDITLPSYKAGMGPVGWALREKIVAIQEGREEWEGWSVVCD</sequence>
<keyword evidence="2" id="KW-1185">Reference proteome</keyword>
<proteinExistence type="predicted"/>
<evidence type="ECO:0000313" key="2">
    <source>
        <dbReference type="Proteomes" id="UP000790377"/>
    </source>
</evidence>
<keyword evidence="1" id="KW-0032">Aminotransferase</keyword>
<dbReference type="EMBL" id="MU267963">
    <property type="protein sequence ID" value="KAH7906900.1"/>
    <property type="molecule type" value="Genomic_DNA"/>
</dbReference>